<reference evidence="1 2" key="1">
    <citation type="submission" date="2016-10" db="EMBL/GenBank/DDBJ databases">
        <authorList>
            <person name="de Groot N.N."/>
        </authorList>
    </citation>
    <scope>NUCLEOTIDE SEQUENCE [LARGE SCALE GENOMIC DNA]</scope>
    <source>
        <strain evidence="1 2">DSM 24677</strain>
    </source>
</reference>
<gene>
    <name evidence="1" type="ORF">SAMN05444486_102649</name>
</gene>
<accession>A0A1H3KPK6</accession>
<name>A0A1H3KPK6_9RHOB</name>
<keyword evidence="2" id="KW-1185">Reference proteome</keyword>
<evidence type="ECO:0000313" key="1">
    <source>
        <dbReference type="EMBL" id="SDY53574.1"/>
    </source>
</evidence>
<evidence type="ECO:0000313" key="2">
    <source>
        <dbReference type="Proteomes" id="UP000199026"/>
    </source>
</evidence>
<proteinExistence type="predicted"/>
<dbReference type="AlphaFoldDB" id="A0A1H3KPK6"/>
<dbReference type="EMBL" id="FNPR01000002">
    <property type="protein sequence ID" value="SDY53574.1"/>
    <property type="molecule type" value="Genomic_DNA"/>
</dbReference>
<dbReference type="Proteomes" id="UP000199026">
    <property type="component" value="Unassembled WGS sequence"/>
</dbReference>
<sequence>MSGYFENFYPAYGDGSLQQDIAELDVFRPSYVRGGLGADYLLGGAARANVRAVDLSELAVPVALEFTGVGAGSISDGIDTIVFQGIEEIILPHWIFAAMPPSLRACSDHGVRLSVAEHIAAPETHIAAE</sequence>
<organism evidence="1 2">
    <name type="scientific">Lentibacter algarum</name>
    <dbReference type="NCBI Taxonomy" id="576131"/>
    <lineage>
        <taxon>Bacteria</taxon>
        <taxon>Pseudomonadati</taxon>
        <taxon>Pseudomonadota</taxon>
        <taxon>Alphaproteobacteria</taxon>
        <taxon>Rhodobacterales</taxon>
        <taxon>Roseobacteraceae</taxon>
        <taxon>Lentibacter</taxon>
    </lineage>
</organism>
<protein>
    <submittedName>
        <fullName evidence="1">Uncharacterized protein</fullName>
    </submittedName>
</protein>